<keyword evidence="7" id="KW-0106">Calcium</keyword>
<dbReference type="EC" id="1.1.5.3" evidence="4"/>
<dbReference type="InterPro" id="IPR006076">
    <property type="entry name" value="FAD-dep_OxRdtase"/>
</dbReference>
<dbReference type="InterPro" id="IPR018247">
    <property type="entry name" value="EF_Hand_1_Ca_BS"/>
</dbReference>
<dbReference type="SUPFAM" id="SSF47473">
    <property type="entry name" value="EF-hand"/>
    <property type="match status" value="1"/>
</dbReference>
<comment type="caution">
    <text evidence="11">The sequence shown here is derived from an EMBL/GenBank/DDBJ whole genome shotgun (WGS) entry which is preliminary data.</text>
</comment>
<keyword evidence="9" id="KW-0560">Oxidoreductase</keyword>
<dbReference type="GO" id="GO:0005739">
    <property type="term" value="C:mitochondrion"/>
    <property type="evidence" value="ECO:0007669"/>
    <property type="project" value="TreeGrafter"/>
</dbReference>
<reference evidence="11" key="1">
    <citation type="submission" date="2020-06" db="EMBL/GenBank/DDBJ databases">
        <authorList>
            <consortium name="Plant Systems Biology data submission"/>
        </authorList>
    </citation>
    <scope>NUCLEOTIDE SEQUENCE</scope>
    <source>
        <strain evidence="11">D6</strain>
    </source>
</reference>
<evidence type="ECO:0000313" key="11">
    <source>
        <dbReference type="EMBL" id="CAB9506703.1"/>
    </source>
</evidence>
<dbReference type="PROSITE" id="PS00018">
    <property type="entry name" value="EF_HAND_1"/>
    <property type="match status" value="1"/>
</dbReference>
<dbReference type="Gene3D" id="1.10.238.10">
    <property type="entry name" value="EF-hand"/>
    <property type="match status" value="1"/>
</dbReference>
<evidence type="ECO:0000259" key="10">
    <source>
        <dbReference type="PROSITE" id="PS50222"/>
    </source>
</evidence>
<dbReference type="Gene3D" id="1.10.8.870">
    <property type="entry name" value="Alpha-glycerophosphate oxidase, cap domain"/>
    <property type="match status" value="1"/>
</dbReference>
<comment type="cofactor">
    <cofactor evidence="1">
        <name>FAD</name>
        <dbReference type="ChEBI" id="CHEBI:57692"/>
    </cofactor>
</comment>
<dbReference type="InterPro" id="IPR031656">
    <property type="entry name" value="DAO_C"/>
</dbReference>
<dbReference type="InterPro" id="IPR038299">
    <property type="entry name" value="DAO_C_sf"/>
</dbReference>
<feature type="domain" description="EF-hand" evidence="10">
    <location>
        <begin position="644"/>
        <end position="679"/>
    </location>
</feature>
<dbReference type="Pfam" id="PF16901">
    <property type="entry name" value="DAO_C"/>
    <property type="match status" value="1"/>
</dbReference>
<evidence type="ECO:0000256" key="1">
    <source>
        <dbReference type="ARBA" id="ARBA00001974"/>
    </source>
</evidence>
<evidence type="ECO:0000313" key="12">
    <source>
        <dbReference type="Proteomes" id="UP001153069"/>
    </source>
</evidence>
<dbReference type="PANTHER" id="PTHR11985:SF15">
    <property type="entry name" value="GLYCEROL-3-PHOSPHATE DEHYDROGENASE, MITOCHONDRIAL"/>
    <property type="match status" value="1"/>
</dbReference>
<evidence type="ECO:0000256" key="6">
    <source>
        <dbReference type="ARBA" id="ARBA00022827"/>
    </source>
</evidence>
<evidence type="ECO:0000256" key="5">
    <source>
        <dbReference type="ARBA" id="ARBA00022630"/>
    </source>
</evidence>
<dbReference type="PROSITE" id="PS00978">
    <property type="entry name" value="FAD_G3PDH_2"/>
    <property type="match status" value="1"/>
</dbReference>
<dbReference type="GO" id="GO:0006072">
    <property type="term" value="P:glycerol-3-phosphate metabolic process"/>
    <property type="evidence" value="ECO:0007669"/>
    <property type="project" value="InterPro"/>
</dbReference>
<dbReference type="GO" id="GO:0005509">
    <property type="term" value="F:calcium ion binding"/>
    <property type="evidence" value="ECO:0007669"/>
    <property type="project" value="InterPro"/>
</dbReference>
<dbReference type="EMBL" id="CAICTM010000275">
    <property type="protein sequence ID" value="CAB9506703.1"/>
    <property type="molecule type" value="Genomic_DNA"/>
</dbReference>
<dbReference type="Pfam" id="PF01266">
    <property type="entry name" value="DAO"/>
    <property type="match status" value="1"/>
</dbReference>
<dbReference type="SMART" id="SM00054">
    <property type="entry name" value="EFh"/>
    <property type="match status" value="2"/>
</dbReference>
<dbReference type="SUPFAM" id="SSF51905">
    <property type="entry name" value="FAD/NAD(P)-binding domain"/>
    <property type="match status" value="1"/>
</dbReference>
<evidence type="ECO:0000256" key="8">
    <source>
        <dbReference type="ARBA" id="ARBA00022946"/>
    </source>
</evidence>
<keyword evidence="12" id="KW-1185">Reference proteome</keyword>
<comment type="similarity">
    <text evidence="3">Belongs to the FAD-dependent glycerol-3-phosphate dehydrogenase family.</text>
</comment>
<dbReference type="Gene3D" id="3.50.50.60">
    <property type="entry name" value="FAD/NAD(P)-binding domain"/>
    <property type="match status" value="1"/>
</dbReference>
<dbReference type="Pfam" id="PF13499">
    <property type="entry name" value="EF-hand_7"/>
    <property type="match status" value="1"/>
</dbReference>
<name>A0A9N8DPE3_9STRA</name>
<dbReference type="PRINTS" id="PR01001">
    <property type="entry name" value="FADG3PDH"/>
</dbReference>
<dbReference type="InterPro" id="IPR000447">
    <property type="entry name" value="G3P_DH_FAD-dep"/>
</dbReference>
<dbReference type="SUPFAM" id="SSF54373">
    <property type="entry name" value="FAD-linked reductases, C-terminal domain"/>
    <property type="match status" value="1"/>
</dbReference>
<dbReference type="PROSITE" id="PS50222">
    <property type="entry name" value="EF_HAND_2"/>
    <property type="match status" value="1"/>
</dbReference>
<evidence type="ECO:0000256" key="2">
    <source>
        <dbReference type="ARBA" id="ARBA00004745"/>
    </source>
</evidence>
<dbReference type="InterPro" id="IPR036188">
    <property type="entry name" value="FAD/NAD-bd_sf"/>
</dbReference>
<gene>
    <name evidence="11" type="ORF">SEMRO_276_G105890.1</name>
</gene>
<keyword evidence="5" id="KW-0285">Flavoprotein</keyword>
<organism evidence="11 12">
    <name type="scientific">Seminavis robusta</name>
    <dbReference type="NCBI Taxonomy" id="568900"/>
    <lineage>
        <taxon>Eukaryota</taxon>
        <taxon>Sar</taxon>
        <taxon>Stramenopiles</taxon>
        <taxon>Ochrophyta</taxon>
        <taxon>Bacillariophyta</taxon>
        <taxon>Bacillariophyceae</taxon>
        <taxon>Bacillariophycidae</taxon>
        <taxon>Naviculales</taxon>
        <taxon>Naviculaceae</taxon>
        <taxon>Seminavis</taxon>
    </lineage>
</organism>
<evidence type="ECO:0000256" key="9">
    <source>
        <dbReference type="ARBA" id="ARBA00023002"/>
    </source>
</evidence>
<keyword evidence="6" id="KW-0274">FAD</keyword>
<dbReference type="InterPro" id="IPR011992">
    <property type="entry name" value="EF-hand-dom_pair"/>
</dbReference>
<keyword evidence="8" id="KW-0809">Transit peptide</keyword>
<comment type="pathway">
    <text evidence="2">Polyol metabolism; glycerol degradation.</text>
</comment>
<proteinExistence type="inferred from homology"/>
<accession>A0A9N8DPE3</accession>
<evidence type="ECO:0000256" key="4">
    <source>
        <dbReference type="ARBA" id="ARBA00013029"/>
    </source>
</evidence>
<evidence type="ECO:0000256" key="3">
    <source>
        <dbReference type="ARBA" id="ARBA00007330"/>
    </source>
</evidence>
<protein>
    <recommendedName>
        <fullName evidence="4">glycerol-3-phosphate dehydrogenase</fullName>
        <ecNumber evidence="4">1.1.5.3</ecNumber>
    </recommendedName>
</protein>
<dbReference type="GO" id="GO:0004368">
    <property type="term" value="F:glycerol-3-phosphate dehydrogenase (quinone) activity"/>
    <property type="evidence" value="ECO:0007669"/>
    <property type="project" value="UniProtKB-EC"/>
</dbReference>
<dbReference type="Proteomes" id="UP001153069">
    <property type="component" value="Unassembled WGS sequence"/>
</dbReference>
<dbReference type="PANTHER" id="PTHR11985">
    <property type="entry name" value="GLYCEROL-3-PHOSPHATE DEHYDROGENASE"/>
    <property type="match status" value="1"/>
</dbReference>
<dbReference type="AlphaFoldDB" id="A0A9N8DPE3"/>
<dbReference type="Gene3D" id="3.30.9.10">
    <property type="entry name" value="D-Amino Acid Oxidase, subunit A, domain 2"/>
    <property type="match status" value="1"/>
</dbReference>
<dbReference type="InterPro" id="IPR002048">
    <property type="entry name" value="EF_hand_dom"/>
</dbReference>
<evidence type="ECO:0000256" key="7">
    <source>
        <dbReference type="ARBA" id="ARBA00022837"/>
    </source>
</evidence>
<dbReference type="OrthoDB" id="264015at2759"/>
<sequence length="733" mass="81646">MFRLVSISFKKDRQKILWAAGTVGGFGTLLLAQKTRLEPAKKTQTAIMPSPRRLPTRQEQLQRLSSGKQFDVLVVGGGATGCGVALDAQMRSLETALIERGDFSSETSSKSTKLIWAGIKYLATAAAQLLQWQTLMHPIESVKAFSGEFKMVLGAHKERRILVENNPHLTNWVPIAVPMKNWIVWPPPFDHPLFCTVPIVFPGVMKFYDGLSGFSCPPSHLMFKQRARRKFPQLDDDVKYVQIFYEAQHNDCRTATCIALTAAEENACVTNYTEMVGILKDEQGKAVGIRCRDNIAGKEFDVQAKSIIFAGGPFTDEMRKLEEPKCQPAVNAAAGTHIVLPGYYSPDGIGLLDINTSDGRFLFFLPWLGHTLVGTTDRKGPAVSDPGPPEVEIRWLLEEAKKYLADDLKVRRADVLSAWQGFRPLASDPHAPPGAPVSRDHVISVNPETEITFITGGKWVTYREMAEDVVDRVVKLKGLEAGPCRSETRPLYGGVGYTKNLPIQLVQQFGVSETTAKHLASTYGTHAFDVCKLTKPSGKRWPRFGRLLIEGYPYLDVEVEYACKHEMACTVTDMLTLRTRLAYLNSEAAMEVAPKVADLMAKALGWGRAEKRRQLEAAQKAIACFGGPRPHVSKSANSLTTGTGSVSDIVSLWERLDRDKKGYLDLEDLKFTAKRLGAPFQSDWEAARTFKRMDADRNGLVAEEEFVHWWHNVDRKDSFRKALDNQFPLSPSQ</sequence>
<dbReference type="CDD" id="cd00051">
    <property type="entry name" value="EFh"/>
    <property type="match status" value="1"/>
</dbReference>